<dbReference type="Proteomes" id="UP000095472">
    <property type="component" value="Chromosome"/>
</dbReference>
<evidence type="ECO:0000313" key="1">
    <source>
        <dbReference type="EMBL" id="XPM65736.1"/>
    </source>
</evidence>
<name>A0ACD5GYR9_9CYAN</name>
<sequence>MTLQEEGFLETENGQIVRDPLGIDRANARTAIGLTPNGDILWVMVVKSPIAANPLG</sequence>
<accession>A0ACD5GYR9</accession>
<dbReference type="EMBL" id="CP182909">
    <property type="protein sequence ID" value="XPM65736.1"/>
    <property type="molecule type" value="Genomic_DNA"/>
</dbReference>
<gene>
    <name evidence="1" type="ORF">BH720_009210</name>
</gene>
<proteinExistence type="predicted"/>
<evidence type="ECO:0000313" key="2">
    <source>
        <dbReference type="Proteomes" id="UP000095472"/>
    </source>
</evidence>
<protein>
    <submittedName>
        <fullName evidence="1">Uncharacterized protein</fullName>
    </submittedName>
</protein>
<keyword evidence="2" id="KW-1185">Reference proteome</keyword>
<organism evidence="1 2">
    <name type="scientific">Desertifilum tharense IPPAS B-1220</name>
    <dbReference type="NCBI Taxonomy" id="1781255"/>
    <lineage>
        <taxon>Bacteria</taxon>
        <taxon>Bacillati</taxon>
        <taxon>Cyanobacteriota</taxon>
        <taxon>Cyanophyceae</taxon>
        <taxon>Desertifilales</taxon>
        <taxon>Desertifilaceae</taxon>
        <taxon>Desertifilum</taxon>
    </lineage>
</organism>
<reference evidence="1 2" key="1">
    <citation type="journal article" date="2016" name="Genome Announc.">
        <title>Draft Genome Sequence of the Thermotolerant Cyanobacterium Desertifilum sp. IPPAS B-1220.</title>
        <authorList>
            <person name="Mironov K.S."/>
            <person name="Sinetova M.A."/>
            <person name="Bolatkhan K."/>
            <person name="Zayadan B.K."/>
            <person name="Ustinova V.V."/>
            <person name="Kupriyanova E.V."/>
            <person name="Skrypnik A.N."/>
            <person name="Gogoleva N.E."/>
            <person name="Gogolev Y.V."/>
            <person name="Los D.A."/>
        </authorList>
    </citation>
    <scope>NUCLEOTIDE SEQUENCE [LARGE SCALE GENOMIC DNA]</scope>
    <source>
        <strain evidence="1 2">IPPAS B-1220</strain>
    </source>
</reference>